<feature type="transmembrane region" description="Helical" evidence="6">
    <location>
        <begin position="110"/>
        <end position="133"/>
    </location>
</feature>
<protein>
    <recommendedName>
        <fullName evidence="6">TVP38/TMEM64 family membrane protein</fullName>
    </recommendedName>
</protein>
<name>A0A517R473_9PLAN</name>
<organism evidence="8 9">
    <name type="scientific">Stratiformator vulcanicus</name>
    <dbReference type="NCBI Taxonomy" id="2527980"/>
    <lineage>
        <taxon>Bacteria</taxon>
        <taxon>Pseudomonadati</taxon>
        <taxon>Planctomycetota</taxon>
        <taxon>Planctomycetia</taxon>
        <taxon>Planctomycetales</taxon>
        <taxon>Planctomycetaceae</taxon>
        <taxon>Stratiformator</taxon>
    </lineage>
</organism>
<feature type="domain" description="VTT" evidence="7">
    <location>
        <begin position="97"/>
        <end position="214"/>
    </location>
</feature>
<dbReference type="InterPro" id="IPR015414">
    <property type="entry name" value="TMEM64"/>
</dbReference>
<evidence type="ECO:0000256" key="3">
    <source>
        <dbReference type="ARBA" id="ARBA00022692"/>
    </source>
</evidence>
<dbReference type="AlphaFoldDB" id="A0A517R473"/>
<dbReference type="Pfam" id="PF09335">
    <property type="entry name" value="VTT_dom"/>
    <property type="match status" value="1"/>
</dbReference>
<comment type="subcellular location">
    <subcellularLocation>
        <location evidence="1 6">Cell membrane</location>
        <topology evidence="1 6">Multi-pass membrane protein</topology>
    </subcellularLocation>
</comment>
<feature type="transmembrane region" description="Helical" evidence="6">
    <location>
        <begin position="28"/>
        <end position="49"/>
    </location>
</feature>
<dbReference type="PANTHER" id="PTHR12677:SF59">
    <property type="entry name" value="GOLGI APPARATUS MEMBRANE PROTEIN TVP38-RELATED"/>
    <property type="match status" value="1"/>
</dbReference>
<evidence type="ECO:0000256" key="4">
    <source>
        <dbReference type="ARBA" id="ARBA00022989"/>
    </source>
</evidence>
<gene>
    <name evidence="8" type="primary">ydjZ</name>
    <name evidence="8" type="ORF">Pan189_30880</name>
</gene>
<dbReference type="InterPro" id="IPR032816">
    <property type="entry name" value="VTT_dom"/>
</dbReference>
<feature type="transmembrane region" description="Helical" evidence="6">
    <location>
        <begin position="162"/>
        <end position="183"/>
    </location>
</feature>
<accession>A0A517R473</accession>
<evidence type="ECO:0000256" key="6">
    <source>
        <dbReference type="RuleBase" id="RU366058"/>
    </source>
</evidence>
<evidence type="ECO:0000259" key="7">
    <source>
        <dbReference type="Pfam" id="PF09335"/>
    </source>
</evidence>
<keyword evidence="3 6" id="KW-0812">Transmembrane</keyword>
<keyword evidence="2 6" id="KW-1003">Cell membrane</keyword>
<proteinExistence type="inferred from homology"/>
<feature type="transmembrane region" description="Helical" evidence="6">
    <location>
        <begin position="69"/>
        <end position="98"/>
    </location>
</feature>
<evidence type="ECO:0000256" key="1">
    <source>
        <dbReference type="ARBA" id="ARBA00004651"/>
    </source>
</evidence>
<feature type="transmembrane region" description="Helical" evidence="6">
    <location>
        <begin position="190"/>
        <end position="210"/>
    </location>
</feature>
<dbReference type="EMBL" id="CP036268">
    <property type="protein sequence ID" value="QDT38692.1"/>
    <property type="molecule type" value="Genomic_DNA"/>
</dbReference>
<keyword evidence="5 6" id="KW-0472">Membrane</keyword>
<evidence type="ECO:0000256" key="5">
    <source>
        <dbReference type="ARBA" id="ARBA00023136"/>
    </source>
</evidence>
<comment type="similarity">
    <text evidence="6">Belongs to the TVP38/TMEM64 family.</text>
</comment>
<evidence type="ECO:0000313" key="9">
    <source>
        <dbReference type="Proteomes" id="UP000317318"/>
    </source>
</evidence>
<keyword evidence="9" id="KW-1185">Reference proteome</keyword>
<dbReference type="RefSeq" id="WP_310820543.1">
    <property type="nucleotide sequence ID" value="NZ_CP036268.1"/>
</dbReference>
<evidence type="ECO:0000313" key="8">
    <source>
        <dbReference type="EMBL" id="QDT38692.1"/>
    </source>
</evidence>
<keyword evidence="4 6" id="KW-1133">Transmembrane helix</keyword>
<sequence>MVDDQAGSQSHTEDVSKERSNVTLWKRVLIIAVLAVTVGGLYLAFGDLFKLSALAGYESTFLDFGRRNLAAMIAIAFAAYVVITAASLPAAGAVTLLYGWLFARLMPGGLGVVTAVILVSFASTAGATISFLISRYLLRETIRDRFPRYAERFDRAFRDEGAFYLFTLRLIPAVPFFVINAVMGLTPIRVLTFWWVSQLGMLPGTVVYILAGAQVPTLEVLAQRGISSVLTWPTLIAFAALGLFPLFARFIIKKLAPDVAKRASEAPDASHESTRKDANRE</sequence>
<evidence type="ECO:0000256" key="2">
    <source>
        <dbReference type="ARBA" id="ARBA00022475"/>
    </source>
</evidence>
<reference evidence="8 9" key="1">
    <citation type="submission" date="2019-02" db="EMBL/GenBank/DDBJ databases">
        <title>Deep-cultivation of Planctomycetes and their phenomic and genomic characterization uncovers novel biology.</title>
        <authorList>
            <person name="Wiegand S."/>
            <person name="Jogler M."/>
            <person name="Boedeker C."/>
            <person name="Pinto D."/>
            <person name="Vollmers J."/>
            <person name="Rivas-Marin E."/>
            <person name="Kohn T."/>
            <person name="Peeters S.H."/>
            <person name="Heuer A."/>
            <person name="Rast P."/>
            <person name="Oberbeckmann S."/>
            <person name="Bunk B."/>
            <person name="Jeske O."/>
            <person name="Meyerdierks A."/>
            <person name="Storesund J.E."/>
            <person name="Kallscheuer N."/>
            <person name="Luecker S."/>
            <person name="Lage O.M."/>
            <person name="Pohl T."/>
            <person name="Merkel B.J."/>
            <person name="Hornburger P."/>
            <person name="Mueller R.-W."/>
            <person name="Bruemmer F."/>
            <person name="Labrenz M."/>
            <person name="Spormann A.M."/>
            <person name="Op den Camp H."/>
            <person name="Overmann J."/>
            <person name="Amann R."/>
            <person name="Jetten M.S.M."/>
            <person name="Mascher T."/>
            <person name="Medema M.H."/>
            <person name="Devos D.P."/>
            <person name="Kaster A.-K."/>
            <person name="Ovreas L."/>
            <person name="Rohde M."/>
            <person name="Galperin M.Y."/>
            <person name="Jogler C."/>
        </authorList>
    </citation>
    <scope>NUCLEOTIDE SEQUENCE [LARGE SCALE GENOMIC DNA]</scope>
    <source>
        <strain evidence="8 9">Pan189</strain>
    </source>
</reference>
<dbReference type="PANTHER" id="PTHR12677">
    <property type="entry name" value="GOLGI APPARATUS MEMBRANE PROTEIN TVP38-RELATED"/>
    <property type="match status" value="1"/>
</dbReference>
<feature type="transmembrane region" description="Helical" evidence="6">
    <location>
        <begin position="230"/>
        <end position="252"/>
    </location>
</feature>
<dbReference type="Proteomes" id="UP000317318">
    <property type="component" value="Chromosome"/>
</dbReference>
<dbReference type="KEGG" id="svp:Pan189_30880"/>
<dbReference type="GO" id="GO:0005886">
    <property type="term" value="C:plasma membrane"/>
    <property type="evidence" value="ECO:0007669"/>
    <property type="project" value="UniProtKB-SubCell"/>
</dbReference>